<dbReference type="Proteomes" id="UP000318509">
    <property type="component" value="Unassembled WGS sequence"/>
</dbReference>
<evidence type="ECO:0000313" key="1">
    <source>
        <dbReference type="EMBL" id="TMI88270.1"/>
    </source>
</evidence>
<dbReference type="CDD" id="cd10936">
    <property type="entry name" value="CE4_DAC2"/>
    <property type="match status" value="1"/>
</dbReference>
<protein>
    <submittedName>
        <fullName evidence="1">Divergent polysaccharide deacetylase family protein</fullName>
    </submittedName>
</protein>
<gene>
    <name evidence="1" type="ORF">E6H00_13140</name>
</gene>
<reference evidence="1 2" key="1">
    <citation type="journal article" date="2019" name="Nat. Microbiol.">
        <title>Mediterranean grassland soil C-N compound turnover is dependent on rainfall and depth, and is mediated by genomically divergent microorganisms.</title>
        <authorList>
            <person name="Diamond S."/>
            <person name="Andeer P.F."/>
            <person name="Li Z."/>
            <person name="Crits-Christoph A."/>
            <person name="Burstein D."/>
            <person name="Anantharaman K."/>
            <person name="Lane K.R."/>
            <person name="Thomas B.C."/>
            <person name="Pan C."/>
            <person name="Northen T.R."/>
            <person name="Banfield J.F."/>
        </authorList>
    </citation>
    <scope>NUCLEOTIDE SEQUENCE [LARGE SCALE GENOMIC DNA]</scope>
    <source>
        <strain evidence="1">NP_3</strain>
    </source>
</reference>
<dbReference type="EMBL" id="VBAK01000142">
    <property type="protein sequence ID" value="TMI88270.1"/>
    <property type="molecule type" value="Genomic_DNA"/>
</dbReference>
<dbReference type="Pfam" id="PF04748">
    <property type="entry name" value="Polysacc_deac_2"/>
    <property type="match status" value="1"/>
</dbReference>
<dbReference type="SUPFAM" id="SSF88713">
    <property type="entry name" value="Glycoside hydrolase/deacetylase"/>
    <property type="match status" value="1"/>
</dbReference>
<dbReference type="Gene3D" id="3.20.20.370">
    <property type="entry name" value="Glycoside hydrolase/deacetylase"/>
    <property type="match status" value="1"/>
</dbReference>
<dbReference type="AlphaFoldDB" id="A0A537JXP6"/>
<accession>A0A537JXP6</accession>
<dbReference type="InterPro" id="IPR011330">
    <property type="entry name" value="Glyco_hydro/deAcase_b/a-brl"/>
</dbReference>
<dbReference type="GO" id="GO:0005975">
    <property type="term" value="P:carbohydrate metabolic process"/>
    <property type="evidence" value="ECO:0007669"/>
    <property type="project" value="InterPro"/>
</dbReference>
<organism evidence="1 2">
    <name type="scientific">Candidatus Segetimicrobium genomatis</name>
    <dbReference type="NCBI Taxonomy" id="2569760"/>
    <lineage>
        <taxon>Bacteria</taxon>
        <taxon>Bacillati</taxon>
        <taxon>Candidatus Sysuimicrobiota</taxon>
        <taxon>Candidatus Sysuimicrobiia</taxon>
        <taxon>Candidatus Sysuimicrobiales</taxon>
        <taxon>Candidatus Segetimicrobiaceae</taxon>
        <taxon>Candidatus Segetimicrobium</taxon>
    </lineage>
</organism>
<comment type="caution">
    <text evidence="1">The sequence shown here is derived from an EMBL/GenBank/DDBJ whole genome shotgun (WGS) entry which is preliminary data.</text>
</comment>
<dbReference type="PANTHER" id="PTHR30105:SF2">
    <property type="entry name" value="DIVERGENT POLYSACCHARIDE DEACETYLASE SUPERFAMILY"/>
    <property type="match status" value="1"/>
</dbReference>
<dbReference type="InterPro" id="IPR006837">
    <property type="entry name" value="Divergent_DAC"/>
</dbReference>
<sequence length="321" mass="34432">MRSTPHPVKCGGPAAAVLTPAQTLPLSRTSRSAWRRVWCIRFKCIIIFTMPLPRSPSGIPVARLRALARALAWAAVLLLAPAVPPLASVPSLSLPPAARAAAPPRVAIVFEHAGASLADLAPIYRMHEPFGLGIFPHKRYSAQIVRDALAHGLVPILHLPMEARNPADTAPVAGAVWVRMTDGQITRIVEDDLASAPGVVGVSNHAGSRATADPRVMAAVLRTVKARGLWFEENRTTPSSVASDVAARLGVRRVLITTYLDDPPVDIERKVRALIPIAQRQGAVLAAAHITTGTPQVVLRLLPEFRRAGIVFVPITEFLPR</sequence>
<evidence type="ECO:0000313" key="2">
    <source>
        <dbReference type="Proteomes" id="UP000318509"/>
    </source>
</evidence>
<dbReference type="PANTHER" id="PTHR30105">
    <property type="entry name" value="UNCHARACTERIZED YIBQ-RELATED"/>
    <property type="match status" value="1"/>
</dbReference>
<proteinExistence type="predicted"/>
<name>A0A537JXP6_9BACT</name>